<reference evidence="1 2" key="2">
    <citation type="journal article" date="2022" name="Mol. Ecol. Resour.">
        <title>The genomes of chicory, endive, great burdock and yacon provide insights into Asteraceae paleo-polyploidization history and plant inulin production.</title>
        <authorList>
            <person name="Fan W."/>
            <person name="Wang S."/>
            <person name="Wang H."/>
            <person name="Wang A."/>
            <person name="Jiang F."/>
            <person name="Liu H."/>
            <person name="Zhao H."/>
            <person name="Xu D."/>
            <person name="Zhang Y."/>
        </authorList>
    </citation>
    <scope>NUCLEOTIDE SEQUENCE [LARGE SCALE GENOMIC DNA]</scope>
    <source>
        <strain evidence="2">cv. Yunnan</strain>
        <tissue evidence="1">Leaves</tissue>
    </source>
</reference>
<accession>A0ACB9JHU4</accession>
<evidence type="ECO:0000313" key="2">
    <source>
        <dbReference type="Proteomes" id="UP001056120"/>
    </source>
</evidence>
<evidence type="ECO:0000313" key="1">
    <source>
        <dbReference type="EMBL" id="KAI3820088.1"/>
    </source>
</evidence>
<gene>
    <name evidence="1" type="ORF">L1987_13946</name>
</gene>
<organism evidence="1 2">
    <name type="scientific">Smallanthus sonchifolius</name>
    <dbReference type="NCBI Taxonomy" id="185202"/>
    <lineage>
        <taxon>Eukaryota</taxon>
        <taxon>Viridiplantae</taxon>
        <taxon>Streptophyta</taxon>
        <taxon>Embryophyta</taxon>
        <taxon>Tracheophyta</taxon>
        <taxon>Spermatophyta</taxon>
        <taxon>Magnoliopsida</taxon>
        <taxon>eudicotyledons</taxon>
        <taxon>Gunneridae</taxon>
        <taxon>Pentapetalae</taxon>
        <taxon>asterids</taxon>
        <taxon>campanulids</taxon>
        <taxon>Asterales</taxon>
        <taxon>Asteraceae</taxon>
        <taxon>Asteroideae</taxon>
        <taxon>Heliantheae alliance</taxon>
        <taxon>Millerieae</taxon>
        <taxon>Smallanthus</taxon>
    </lineage>
</organism>
<keyword evidence="2" id="KW-1185">Reference proteome</keyword>
<dbReference type="EMBL" id="CM042021">
    <property type="protein sequence ID" value="KAI3820088.1"/>
    <property type="molecule type" value="Genomic_DNA"/>
</dbReference>
<name>A0ACB9JHU4_9ASTR</name>
<protein>
    <submittedName>
        <fullName evidence="1">Uncharacterized protein</fullName>
    </submittedName>
</protein>
<reference evidence="2" key="1">
    <citation type="journal article" date="2022" name="Mol. Ecol. Resour.">
        <title>The genomes of chicory, endive, great burdock and yacon provide insights into Asteraceae palaeo-polyploidization history and plant inulin production.</title>
        <authorList>
            <person name="Fan W."/>
            <person name="Wang S."/>
            <person name="Wang H."/>
            <person name="Wang A."/>
            <person name="Jiang F."/>
            <person name="Liu H."/>
            <person name="Zhao H."/>
            <person name="Xu D."/>
            <person name="Zhang Y."/>
        </authorList>
    </citation>
    <scope>NUCLEOTIDE SEQUENCE [LARGE SCALE GENOMIC DNA]</scope>
    <source>
        <strain evidence="2">cv. Yunnan</strain>
    </source>
</reference>
<sequence length="245" mass="26639">MDIGGSSGIPFSIRCTELLIHQSTMPTSESSFLRQLSEKENWKPKSRRWSGGYTCNDTDAHLKQISGGFTGSSGVMAEKRKRVMVVVDQSIHSKHAMLWALTHVANQGDMLTLLQIQVNPNFNKEASGSCSSSSAPANLLVTSLGALCKACKPEVEVEALVIQGGPKLETVVSQVKKLEVSVLVLGQKNSSPILRCLGGMSSTEKFVEQCINTVECLTIGVRKQSKGIGGYLISTRWHKDFWLLA</sequence>
<proteinExistence type="predicted"/>
<comment type="caution">
    <text evidence="1">The sequence shown here is derived from an EMBL/GenBank/DDBJ whole genome shotgun (WGS) entry which is preliminary data.</text>
</comment>
<dbReference type="Proteomes" id="UP001056120">
    <property type="component" value="Linkage Group LG04"/>
</dbReference>